<feature type="transmembrane region" description="Helical" evidence="1">
    <location>
        <begin position="114"/>
        <end position="136"/>
    </location>
</feature>
<feature type="transmembrane region" description="Helical" evidence="1">
    <location>
        <begin position="7"/>
        <end position="25"/>
    </location>
</feature>
<dbReference type="OrthoDB" id="1115879at2"/>
<accession>A0A562J4T4</accession>
<evidence type="ECO:0000313" key="2">
    <source>
        <dbReference type="EMBL" id="TWH78192.1"/>
    </source>
</evidence>
<evidence type="ECO:0000313" key="3">
    <source>
        <dbReference type="Proteomes" id="UP000315343"/>
    </source>
</evidence>
<feature type="transmembrane region" description="Helical" evidence="1">
    <location>
        <begin position="189"/>
        <end position="209"/>
    </location>
</feature>
<feature type="transmembrane region" description="Helical" evidence="1">
    <location>
        <begin position="37"/>
        <end position="61"/>
    </location>
</feature>
<proteinExistence type="predicted"/>
<organism evidence="2 3">
    <name type="scientific">Sedimentibacter saalensis</name>
    <dbReference type="NCBI Taxonomy" id="130788"/>
    <lineage>
        <taxon>Bacteria</taxon>
        <taxon>Bacillati</taxon>
        <taxon>Bacillota</taxon>
        <taxon>Tissierellia</taxon>
        <taxon>Sedimentibacter</taxon>
    </lineage>
</organism>
<keyword evidence="1" id="KW-0472">Membrane</keyword>
<dbReference type="AlphaFoldDB" id="A0A562J4T4"/>
<feature type="transmembrane region" description="Helical" evidence="1">
    <location>
        <begin position="73"/>
        <end position="94"/>
    </location>
</feature>
<sequence>MKKCDVLWALGYSMLFSSVATIALMGKLTIWNKEFPYLGGFIQFMIFASSGEILSTRILYGKWEVNKCAISKAIMWGIGGLFVTIAFKVVSGGVELAMKDEMLPFYGSHLAKAFFISCSVNLFFAPIHSAAMRIFSNYFEEKYLYNRKMTVYESVTSVEWGEFVEFSFFKTIPFFWIPVNTLIFLLPEYLQVAFAAMLSLVFGMLMTLLKHNERMKSERII</sequence>
<keyword evidence="1" id="KW-0812">Transmembrane</keyword>
<protein>
    <recommendedName>
        <fullName evidence="4">Mpv17/PMP22 family protein</fullName>
    </recommendedName>
</protein>
<evidence type="ECO:0008006" key="4">
    <source>
        <dbReference type="Google" id="ProtNLM"/>
    </source>
</evidence>
<comment type="caution">
    <text evidence="2">The sequence shown here is derived from an EMBL/GenBank/DDBJ whole genome shotgun (WGS) entry which is preliminary data.</text>
</comment>
<gene>
    <name evidence="2" type="ORF">LY60_03034</name>
</gene>
<evidence type="ECO:0000256" key="1">
    <source>
        <dbReference type="SAM" id="Phobius"/>
    </source>
</evidence>
<keyword evidence="3" id="KW-1185">Reference proteome</keyword>
<dbReference type="RefSeq" id="WP_145085538.1">
    <property type="nucleotide sequence ID" value="NZ_DAMBUX010000010.1"/>
</dbReference>
<dbReference type="EMBL" id="VLKH01000010">
    <property type="protein sequence ID" value="TWH78192.1"/>
    <property type="molecule type" value="Genomic_DNA"/>
</dbReference>
<dbReference type="Proteomes" id="UP000315343">
    <property type="component" value="Unassembled WGS sequence"/>
</dbReference>
<feature type="transmembrane region" description="Helical" evidence="1">
    <location>
        <begin position="157"/>
        <end position="177"/>
    </location>
</feature>
<keyword evidence="1" id="KW-1133">Transmembrane helix</keyword>
<reference evidence="2 3" key="1">
    <citation type="submission" date="2019-07" db="EMBL/GenBank/DDBJ databases">
        <title>Genomic Encyclopedia of Type Strains, Phase I: the one thousand microbial genomes (KMG-I) project.</title>
        <authorList>
            <person name="Kyrpides N."/>
        </authorList>
    </citation>
    <scope>NUCLEOTIDE SEQUENCE [LARGE SCALE GENOMIC DNA]</scope>
    <source>
        <strain evidence="2 3">DSM 13558</strain>
    </source>
</reference>
<name>A0A562J4T4_9FIRM</name>